<dbReference type="EMBL" id="JAAFAN010000029">
    <property type="protein sequence ID" value="NDO89819.1"/>
    <property type="molecule type" value="Genomic_DNA"/>
</dbReference>
<dbReference type="RefSeq" id="WP_162289784.1">
    <property type="nucleotide sequence ID" value="NZ_JAAFAN010000029.1"/>
</dbReference>
<protein>
    <submittedName>
        <fullName evidence="2">ABC transporter permease subunit</fullName>
    </submittedName>
</protein>
<feature type="transmembrane region" description="Helical" evidence="1">
    <location>
        <begin position="160"/>
        <end position="185"/>
    </location>
</feature>
<dbReference type="Proteomes" id="UP000471672">
    <property type="component" value="Unassembled WGS sequence"/>
</dbReference>
<feature type="transmembrane region" description="Helical" evidence="1">
    <location>
        <begin position="39"/>
        <end position="57"/>
    </location>
</feature>
<keyword evidence="1" id="KW-1133">Transmembrane helix</keyword>
<name>A0ABX0BB52_9MICO</name>
<feature type="transmembrane region" description="Helical" evidence="1">
    <location>
        <begin position="114"/>
        <end position="140"/>
    </location>
</feature>
<sequence length="268" mass="27504">MTTLTLPEPRTDLAGARITAAGLLRSEWTKLRSLRSLRVTLAAAFALVLGLSGYVVLEGTALDGAPSDIPFGFTAVYPIGTLALVVLGVLTVTSEHSSGTVRVSMVAAPRRAGVLLAKAAVLTAVTTGLAVVSSVLLYLLVQATGTLPAARGVSLLDPEMLGGVLANTLLLPYGALLGVVLGALVRDAAGAITLYFGVFQLGPQIFPAFLPEPVAGVVDVLPTVAMNVVRAAGLSSEPYGVGTAVLVLVAWVGALGAAAWWRLRRRDV</sequence>
<keyword evidence="3" id="KW-1185">Reference proteome</keyword>
<evidence type="ECO:0000313" key="3">
    <source>
        <dbReference type="Proteomes" id="UP000471672"/>
    </source>
</evidence>
<organism evidence="2 3">
    <name type="scientific">Cellulosimicrobium composti</name>
    <dbReference type="NCBI Taxonomy" id="2672572"/>
    <lineage>
        <taxon>Bacteria</taxon>
        <taxon>Bacillati</taxon>
        <taxon>Actinomycetota</taxon>
        <taxon>Actinomycetes</taxon>
        <taxon>Micrococcales</taxon>
        <taxon>Promicromonosporaceae</taxon>
        <taxon>Cellulosimicrobium</taxon>
    </lineage>
</organism>
<proteinExistence type="predicted"/>
<evidence type="ECO:0000256" key="1">
    <source>
        <dbReference type="SAM" id="Phobius"/>
    </source>
</evidence>
<feature type="transmembrane region" description="Helical" evidence="1">
    <location>
        <begin position="192"/>
        <end position="210"/>
    </location>
</feature>
<comment type="caution">
    <text evidence="2">The sequence shown here is derived from an EMBL/GenBank/DDBJ whole genome shotgun (WGS) entry which is preliminary data.</text>
</comment>
<keyword evidence="1" id="KW-0812">Transmembrane</keyword>
<feature type="transmembrane region" description="Helical" evidence="1">
    <location>
        <begin position="69"/>
        <end position="93"/>
    </location>
</feature>
<gene>
    <name evidence="2" type="ORF">GYH36_10120</name>
</gene>
<accession>A0ABX0BB52</accession>
<evidence type="ECO:0000313" key="2">
    <source>
        <dbReference type="EMBL" id="NDO89819.1"/>
    </source>
</evidence>
<reference evidence="2 3" key="1">
    <citation type="journal article" date="2021" name="Arch. Microbiol.">
        <title>Cellulosimicrobium fucosivorans sp. nov., isolated from San Elijo Lagoon, contains a fucose metabolic pathway linked to carotenoid production.</title>
        <authorList>
            <person name="Aviles F.A."/>
            <person name="Kyndt J.A."/>
        </authorList>
    </citation>
    <scope>NUCLEOTIDE SEQUENCE [LARGE SCALE GENOMIC DNA]</scope>
    <source>
        <strain evidence="2 3">SE3</strain>
    </source>
</reference>
<keyword evidence="1" id="KW-0472">Membrane</keyword>
<feature type="transmembrane region" description="Helical" evidence="1">
    <location>
        <begin position="239"/>
        <end position="261"/>
    </location>
</feature>